<name>K1PZQ1_MAGGI</name>
<dbReference type="AlphaFoldDB" id="K1PZQ1"/>
<dbReference type="InParanoid" id="K1PZQ1"/>
<accession>K1PZQ1</accession>
<dbReference type="InterPro" id="IPR037238">
    <property type="entry name" value="YbiA-like_sf"/>
</dbReference>
<organism evidence="2">
    <name type="scientific">Magallana gigas</name>
    <name type="common">Pacific oyster</name>
    <name type="synonym">Crassostrea gigas</name>
    <dbReference type="NCBI Taxonomy" id="29159"/>
    <lineage>
        <taxon>Eukaryota</taxon>
        <taxon>Metazoa</taxon>
        <taxon>Spiralia</taxon>
        <taxon>Lophotrochozoa</taxon>
        <taxon>Mollusca</taxon>
        <taxon>Bivalvia</taxon>
        <taxon>Autobranchia</taxon>
        <taxon>Pteriomorphia</taxon>
        <taxon>Ostreida</taxon>
        <taxon>Ostreoidea</taxon>
        <taxon>Ostreidae</taxon>
        <taxon>Magallana</taxon>
    </lineage>
</organism>
<evidence type="ECO:0000256" key="1">
    <source>
        <dbReference type="SAM" id="MobiDB-lite"/>
    </source>
</evidence>
<proteinExistence type="predicted"/>
<feature type="compositionally biased region" description="Basic and acidic residues" evidence="1">
    <location>
        <begin position="92"/>
        <end position="104"/>
    </location>
</feature>
<dbReference type="EMBL" id="JH816153">
    <property type="protein sequence ID" value="EKC29712.1"/>
    <property type="molecule type" value="Genomic_DNA"/>
</dbReference>
<evidence type="ECO:0000313" key="2">
    <source>
        <dbReference type="EMBL" id="EKC29712.1"/>
    </source>
</evidence>
<dbReference type="SUPFAM" id="SSF143990">
    <property type="entry name" value="YbiA-like"/>
    <property type="match status" value="1"/>
</dbReference>
<dbReference type="HOGENOM" id="CLU_101122_1_0_1"/>
<gene>
    <name evidence="2" type="ORF">CGI_10002857</name>
</gene>
<feature type="region of interest" description="Disordered" evidence="1">
    <location>
        <begin position="79"/>
        <end position="116"/>
    </location>
</feature>
<sequence length="143" mass="16080">MEEIVDAKVDQIPEIKTKLETFNNDTIYAEGTFDMEWGTGLDVDATLHTNPKKWPGENKLGKIYQKIAYKFGRKLRSASVPRTKGATNERQPNIEELLKDVRNDKKGKKNNKGSAQVFGGYTSLQQLCPMQEGTSIPDVQLCC</sequence>
<reference evidence="2" key="1">
    <citation type="journal article" date="2012" name="Nature">
        <title>The oyster genome reveals stress adaptation and complexity of shell formation.</title>
        <authorList>
            <person name="Zhang G."/>
            <person name="Fang X."/>
            <person name="Guo X."/>
            <person name="Li L."/>
            <person name="Luo R."/>
            <person name="Xu F."/>
            <person name="Yang P."/>
            <person name="Zhang L."/>
            <person name="Wang X."/>
            <person name="Qi H."/>
            <person name="Xiong Z."/>
            <person name="Que H."/>
            <person name="Xie Y."/>
            <person name="Holland P.W."/>
            <person name="Paps J."/>
            <person name="Zhu Y."/>
            <person name="Wu F."/>
            <person name="Chen Y."/>
            <person name="Wang J."/>
            <person name="Peng C."/>
            <person name="Meng J."/>
            <person name="Yang L."/>
            <person name="Liu J."/>
            <person name="Wen B."/>
            <person name="Zhang N."/>
            <person name="Huang Z."/>
            <person name="Zhu Q."/>
            <person name="Feng Y."/>
            <person name="Mount A."/>
            <person name="Hedgecock D."/>
            <person name="Xu Z."/>
            <person name="Liu Y."/>
            <person name="Domazet-Loso T."/>
            <person name="Du Y."/>
            <person name="Sun X."/>
            <person name="Zhang S."/>
            <person name="Liu B."/>
            <person name="Cheng P."/>
            <person name="Jiang X."/>
            <person name="Li J."/>
            <person name="Fan D."/>
            <person name="Wang W."/>
            <person name="Fu W."/>
            <person name="Wang T."/>
            <person name="Wang B."/>
            <person name="Zhang J."/>
            <person name="Peng Z."/>
            <person name="Li Y."/>
            <person name="Li N."/>
            <person name="Wang J."/>
            <person name="Chen M."/>
            <person name="He Y."/>
            <person name="Tan F."/>
            <person name="Song X."/>
            <person name="Zheng Q."/>
            <person name="Huang R."/>
            <person name="Yang H."/>
            <person name="Du X."/>
            <person name="Chen L."/>
            <person name="Yang M."/>
            <person name="Gaffney P.M."/>
            <person name="Wang S."/>
            <person name="Luo L."/>
            <person name="She Z."/>
            <person name="Ming Y."/>
            <person name="Huang W."/>
            <person name="Zhang S."/>
            <person name="Huang B."/>
            <person name="Zhang Y."/>
            <person name="Qu T."/>
            <person name="Ni P."/>
            <person name="Miao G."/>
            <person name="Wang J."/>
            <person name="Wang Q."/>
            <person name="Steinberg C.E."/>
            <person name="Wang H."/>
            <person name="Li N."/>
            <person name="Qian L."/>
            <person name="Zhang G."/>
            <person name="Li Y."/>
            <person name="Yang H."/>
            <person name="Liu X."/>
            <person name="Wang J."/>
            <person name="Yin Y."/>
            <person name="Wang J."/>
        </authorList>
    </citation>
    <scope>NUCLEOTIDE SEQUENCE [LARGE SCALE GENOMIC DNA]</scope>
    <source>
        <strain evidence="2">05x7-T-G4-1.051#20</strain>
    </source>
</reference>
<protein>
    <submittedName>
        <fullName evidence="2">Uncharacterized protein</fullName>
    </submittedName>
</protein>
<dbReference type="Gene3D" id="1.10.357.40">
    <property type="entry name" value="YbiA-like"/>
    <property type="match status" value="1"/>
</dbReference>